<reference evidence="9 10" key="1">
    <citation type="submission" date="2022-07" db="EMBL/GenBank/DDBJ databases">
        <title>Novel species in genus Arthrobacter.</title>
        <authorList>
            <person name="Liu Y."/>
        </authorList>
    </citation>
    <scope>NUCLEOTIDE SEQUENCE [LARGE SCALE GENOMIC DNA]</scope>
    <source>
        <strain evidence="10">zg-Y859</strain>
    </source>
</reference>
<comment type="caution">
    <text evidence="9">The sequence shown here is derived from an EMBL/GenBank/DDBJ whole genome shotgun (WGS) entry which is preliminary data.</text>
</comment>
<evidence type="ECO:0000256" key="6">
    <source>
        <dbReference type="ARBA" id="ARBA00048615"/>
    </source>
</evidence>
<dbReference type="EC" id="1.1.1.17" evidence="2"/>
<dbReference type="InterPro" id="IPR008927">
    <property type="entry name" value="6-PGluconate_DH-like_C_sf"/>
</dbReference>
<dbReference type="InterPro" id="IPR036291">
    <property type="entry name" value="NAD(P)-bd_dom_sf"/>
</dbReference>
<feature type="domain" description="Mannitol dehydrogenase C-terminal" evidence="8">
    <location>
        <begin position="304"/>
        <end position="489"/>
    </location>
</feature>
<name>A0ABT1NLP0_9MICC</name>
<organism evidence="9 10">
    <name type="scientific">Arthrobacter jinronghuae</name>
    <dbReference type="NCBI Taxonomy" id="2964609"/>
    <lineage>
        <taxon>Bacteria</taxon>
        <taxon>Bacillati</taxon>
        <taxon>Actinomycetota</taxon>
        <taxon>Actinomycetes</taxon>
        <taxon>Micrococcales</taxon>
        <taxon>Micrococcaceae</taxon>
        <taxon>Arthrobacter</taxon>
    </lineage>
</organism>
<dbReference type="Proteomes" id="UP001206924">
    <property type="component" value="Unassembled WGS sequence"/>
</dbReference>
<keyword evidence="5" id="KW-0520">NAD</keyword>
<comment type="catalytic activity">
    <reaction evidence="6">
        <text>D-mannitol 1-phosphate + NAD(+) = beta-D-fructose 6-phosphate + NADH + H(+)</text>
        <dbReference type="Rhea" id="RHEA:19661"/>
        <dbReference type="ChEBI" id="CHEBI:15378"/>
        <dbReference type="ChEBI" id="CHEBI:57540"/>
        <dbReference type="ChEBI" id="CHEBI:57634"/>
        <dbReference type="ChEBI" id="CHEBI:57945"/>
        <dbReference type="ChEBI" id="CHEBI:61381"/>
        <dbReference type="EC" id="1.1.1.17"/>
    </reaction>
</comment>
<gene>
    <name evidence="9" type="ORF">NNX28_01690</name>
</gene>
<dbReference type="PRINTS" id="PR00084">
    <property type="entry name" value="MTLDHDRGNASE"/>
</dbReference>
<dbReference type="InterPro" id="IPR050988">
    <property type="entry name" value="Mannitol_DH/Oxidoreductase"/>
</dbReference>
<dbReference type="PANTHER" id="PTHR43362">
    <property type="entry name" value="MANNITOL DEHYDROGENASE DSF1-RELATED"/>
    <property type="match status" value="1"/>
</dbReference>
<dbReference type="InterPro" id="IPR000669">
    <property type="entry name" value="Mannitol_DH"/>
</dbReference>
<dbReference type="PROSITE" id="PS00974">
    <property type="entry name" value="MANNITOL_DHGENASE"/>
    <property type="match status" value="1"/>
</dbReference>
<dbReference type="InterPro" id="IPR013328">
    <property type="entry name" value="6PGD_dom2"/>
</dbReference>
<protein>
    <recommendedName>
        <fullName evidence="3">Mannitol-1-phosphate 5-dehydrogenase</fullName>
        <ecNumber evidence="2">1.1.1.17</ecNumber>
    </recommendedName>
</protein>
<evidence type="ECO:0000256" key="5">
    <source>
        <dbReference type="ARBA" id="ARBA00023027"/>
    </source>
</evidence>
<keyword evidence="4" id="KW-0560">Oxidoreductase</keyword>
<evidence type="ECO:0000313" key="9">
    <source>
        <dbReference type="EMBL" id="MCQ1948640.1"/>
    </source>
</evidence>
<proteinExistence type="inferred from homology"/>
<evidence type="ECO:0000259" key="7">
    <source>
        <dbReference type="Pfam" id="PF01232"/>
    </source>
</evidence>
<dbReference type="PANTHER" id="PTHR43362:SF1">
    <property type="entry name" value="MANNITOL DEHYDROGENASE 2-RELATED"/>
    <property type="match status" value="1"/>
</dbReference>
<dbReference type="SUPFAM" id="SSF51735">
    <property type="entry name" value="NAD(P)-binding Rossmann-fold domains"/>
    <property type="match status" value="1"/>
</dbReference>
<sequence length="507" mass="55858">MTDATLETPNESTDGPTTDALPLAVATLPLQSDAVEVPSYDPEKLRAGVVHFGVGGFHRAHQAFYFDEIAAKGLSQDWGIIGVGLHRREMKDVLSSQDNLYTVVERGEDHNHARIVGSIVDYLYAPEDPEAVLTALAAESTRLVTLTVTGTSYHVDAHTGEFLPKDEEIARDLRGDGPPETVFGYLVEGLRRRRAAGIKPFTILSCDNVQENGKTTRTAVVSFARLQEPELADWIEENVCFPSSMVDRITPSTSPEDRDGIAEEFGVEDGWPVLTEPFRQWIIEDKFCNERPPLDQVGAKLVQDVEPFELMKTRLLNGSHCGLGYFGSLLGHSSSDEAMRDDEIRAYVRGLMGEIIPLLPDVPGMDLADYRETLISRFSNPEISDQLERLARRSSTKMPSYVLPSLKEALAAGSEHRLLVLTVAGWIEFLGGEDLNGNPIDVQDALLEDLRPVAANKDVAAFAADESIFGELAGDARFIAELQEAVDSLRTRGPRETIKQSLKVERN</sequence>
<evidence type="ECO:0000256" key="2">
    <source>
        <dbReference type="ARBA" id="ARBA00012939"/>
    </source>
</evidence>
<evidence type="ECO:0000259" key="8">
    <source>
        <dbReference type="Pfam" id="PF08125"/>
    </source>
</evidence>
<feature type="domain" description="Mannitol dehydrogenase N-terminal" evidence="7">
    <location>
        <begin position="48"/>
        <end position="295"/>
    </location>
</feature>
<evidence type="ECO:0000313" key="10">
    <source>
        <dbReference type="Proteomes" id="UP001206924"/>
    </source>
</evidence>
<evidence type="ECO:0000256" key="4">
    <source>
        <dbReference type="ARBA" id="ARBA00023002"/>
    </source>
</evidence>
<dbReference type="Pfam" id="PF08125">
    <property type="entry name" value="Mannitol_dh_C"/>
    <property type="match status" value="1"/>
</dbReference>
<keyword evidence="10" id="KW-1185">Reference proteome</keyword>
<dbReference type="InterPro" id="IPR013118">
    <property type="entry name" value="Mannitol_DH_C"/>
</dbReference>
<comment type="similarity">
    <text evidence="1">Belongs to the mannitol dehydrogenase family.</text>
</comment>
<dbReference type="Pfam" id="PF01232">
    <property type="entry name" value="Mannitol_dh"/>
    <property type="match status" value="1"/>
</dbReference>
<dbReference type="Gene3D" id="3.40.50.720">
    <property type="entry name" value="NAD(P)-binding Rossmann-like Domain"/>
    <property type="match status" value="1"/>
</dbReference>
<accession>A0ABT1NLP0</accession>
<dbReference type="EMBL" id="JANFLP010000001">
    <property type="protein sequence ID" value="MCQ1948640.1"/>
    <property type="molecule type" value="Genomic_DNA"/>
</dbReference>
<dbReference type="InterPro" id="IPR023027">
    <property type="entry name" value="Mannitol_DH_CS"/>
</dbReference>
<dbReference type="SUPFAM" id="SSF48179">
    <property type="entry name" value="6-phosphogluconate dehydrogenase C-terminal domain-like"/>
    <property type="match status" value="1"/>
</dbReference>
<dbReference type="InterPro" id="IPR013131">
    <property type="entry name" value="Mannitol_DH_N"/>
</dbReference>
<evidence type="ECO:0000256" key="1">
    <source>
        <dbReference type="ARBA" id="ARBA00006541"/>
    </source>
</evidence>
<dbReference type="RefSeq" id="WP_255864569.1">
    <property type="nucleotide sequence ID" value="NZ_CP104263.1"/>
</dbReference>
<evidence type="ECO:0000256" key="3">
    <source>
        <dbReference type="ARBA" id="ARBA00016219"/>
    </source>
</evidence>
<dbReference type="Gene3D" id="1.10.1040.10">
    <property type="entry name" value="N-(1-d-carboxylethyl)-l-norvaline Dehydrogenase, domain 2"/>
    <property type="match status" value="1"/>
</dbReference>